<feature type="compositionally biased region" description="Polar residues" evidence="2">
    <location>
        <begin position="2925"/>
        <end position="2936"/>
    </location>
</feature>
<dbReference type="Pfam" id="PF09479">
    <property type="entry name" value="Flg_new"/>
    <property type="match status" value="2"/>
</dbReference>
<feature type="transmembrane region" description="Helical" evidence="3">
    <location>
        <begin position="2989"/>
        <end position="3007"/>
    </location>
</feature>
<proteinExistence type="predicted"/>
<protein>
    <recommendedName>
        <fullName evidence="4">GLUG domain-containing protein</fullName>
    </recommendedName>
</protein>
<feature type="region of interest" description="Disordered" evidence="2">
    <location>
        <begin position="2698"/>
        <end position="2721"/>
    </location>
</feature>
<feature type="region of interest" description="Disordered" evidence="2">
    <location>
        <begin position="2835"/>
        <end position="2973"/>
    </location>
</feature>
<comment type="subcellular location">
    <subcellularLocation>
        <location evidence="1">Cell envelope</location>
    </subcellularLocation>
</comment>
<dbReference type="Pfam" id="PF07581">
    <property type="entry name" value="Glug"/>
    <property type="match status" value="1"/>
</dbReference>
<dbReference type="GO" id="GO:0030313">
    <property type="term" value="C:cell envelope"/>
    <property type="evidence" value="ECO:0007669"/>
    <property type="project" value="UniProtKB-SubCell"/>
</dbReference>
<feature type="compositionally biased region" description="Basic and acidic residues" evidence="2">
    <location>
        <begin position="2939"/>
        <end position="2948"/>
    </location>
</feature>
<dbReference type="InterPro" id="IPR011493">
    <property type="entry name" value="GLUG"/>
</dbReference>
<dbReference type="NCBIfam" id="TIGR02543">
    <property type="entry name" value="List_Bact_rpt"/>
    <property type="match status" value="1"/>
</dbReference>
<dbReference type="InterPro" id="IPR042229">
    <property type="entry name" value="Listeria/Bacterioides_rpt_sf"/>
</dbReference>
<dbReference type="Gene3D" id="2.160.20.110">
    <property type="match status" value="7"/>
</dbReference>
<evidence type="ECO:0000313" key="6">
    <source>
        <dbReference type="Proteomes" id="UP000054623"/>
    </source>
</evidence>
<evidence type="ECO:0000256" key="1">
    <source>
        <dbReference type="ARBA" id="ARBA00004196"/>
    </source>
</evidence>
<dbReference type="InterPro" id="IPR013378">
    <property type="entry name" value="InlB-like_B-rpt"/>
</dbReference>
<comment type="caution">
    <text evidence="5">The sequence shown here is derived from an EMBL/GenBank/DDBJ whole genome shotgun (WGS) entry which is preliminary data.</text>
</comment>
<feature type="compositionally biased region" description="Gly residues" evidence="2">
    <location>
        <begin position="2868"/>
        <end position="2905"/>
    </location>
</feature>
<dbReference type="Gene3D" id="2.60.40.4270">
    <property type="entry name" value="Listeria-Bacteroides repeat domain"/>
    <property type="match status" value="2"/>
</dbReference>
<reference evidence="5 6" key="1">
    <citation type="submission" date="2015-12" db="EMBL/GenBank/DDBJ databases">
        <title>Draft Genome Sequence of Desulfitobacterium hafniense Strain DH, a Sulfate-reducing Bacterium Isolated from Paddy Soils.</title>
        <authorList>
            <person name="Bao P."/>
            <person name="Zhang X."/>
            <person name="Li G."/>
        </authorList>
    </citation>
    <scope>NUCLEOTIDE SEQUENCE [LARGE SCALE GENOMIC DNA]</scope>
    <source>
        <strain evidence="5 6">DH</strain>
    </source>
</reference>
<organism evidence="5 6">
    <name type="scientific">Desulfitobacterium hafniense</name>
    <name type="common">Desulfitobacterium frappieri</name>
    <dbReference type="NCBI Taxonomy" id="49338"/>
    <lineage>
        <taxon>Bacteria</taxon>
        <taxon>Bacillati</taxon>
        <taxon>Bacillota</taxon>
        <taxon>Clostridia</taxon>
        <taxon>Eubacteriales</taxon>
        <taxon>Desulfitobacteriaceae</taxon>
        <taxon>Desulfitobacterium</taxon>
    </lineage>
</organism>
<gene>
    <name evidence="5" type="ORF">AT727_13365</name>
</gene>
<evidence type="ECO:0000313" key="5">
    <source>
        <dbReference type="EMBL" id="KTE89381.1"/>
    </source>
</evidence>
<keyword evidence="3" id="KW-0812">Transmembrane</keyword>
<name>A0A0W1JCZ5_DESHA</name>
<feature type="compositionally biased region" description="Pro residues" evidence="2">
    <location>
        <begin position="2847"/>
        <end position="2867"/>
    </location>
</feature>
<evidence type="ECO:0000256" key="3">
    <source>
        <dbReference type="SAM" id="Phobius"/>
    </source>
</evidence>
<dbReference type="OrthoDB" id="1947361at2"/>
<evidence type="ECO:0000256" key="2">
    <source>
        <dbReference type="SAM" id="MobiDB-lite"/>
    </source>
</evidence>
<keyword evidence="3" id="KW-1133">Transmembrane helix</keyword>
<dbReference type="Proteomes" id="UP000054623">
    <property type="component" value="Unassembled WGS sequence"/>
</dbReference>
<dbReference type="EMBL" id="LOCK01000083">
    <property type="protein sequence ID" value="KTE89381.1"/>
    <property type="molecule type" value="Genomic_DNA"/>
</dbReference>
<evidence type="ECO:0000259" key="4">
    <source>
        <dbReference type="Pfam" id="PF07581"/>
    </source>
</evidence>
<keyword evidence="3" id="KW-0472">Membrane</keyword>
<accession>A0A0W1JCZ5</accession>
<dbReference type="RefSeq" id="WP_058492075.1">
    <property type="nucleotide sequence ID" value="NZ_LOCK01000083.1"/>
</dbReference>
<sequence length="3017" mass="311315">MKKQNKWLHSLLSMLLCFVLVLQPMSGFVYGDDLSGAGPGEVMAEEGAAGGEIVSEPVLLTGEGTAAGDDGITSWYINAPDAETFTIKNEAELRYLAQLVNGTAGAEDRALLSGMGAARGTTPGAIGFVESTTPGAMGFAVSTTPGGMGFGASTTPSAMSFATSSTPSAISFTGKTIKLAEDIELADGEWIPIGTEENSFSGTFDGDGHTISGLEIDKAGEDYQGLFGYAKDAVIKNVAVGGAVTGGDFVGGIVGFLAGGELDQCVNKAEVVGNGNIGGIAGGVSGGDSIETGVIRNCANLAKVEGEDGTTGSLAGGAGEKVSIVNSFSYWEGGAGENIPPLCSGTAGIINSYYLSDDEDDSEQAKSEEAFKYGEVAYLLDGGAETHNYIWTQGEEYPVLGEGSVHKLTLVQPETPYEQGTMSFAKLAADGDYKILIDADGREYVYLFDEAALELKVERDSDPEFANYQPSFYPDRAVEKQVGEGGEPDKYLARGLDQDVYLTYHFWKQVPSDIDWYLNGPSDPYQIGTEGELLGLAELVNGTAKNGGATIDPVDFADRTIELTKDISVTGKWTPIGNMAGKQFKGVFDGKNFKIEYELGDEAVPVEGTYLGLFGNYVGTSSLKTIIKNLHVSGKVYAEGQYVGGIVGYAQSSAIDNCSFQGVLNGQITSDKGGLGGILGAAASNVYIDNCENRGEIMGEGNNVGGVIGYVSNTSLSRVSGNTNIGSVAGTADNVGGIVGLSVLLITGSSNEGSVAGNNAVGGIVGSTTYNHASNVAVSTSVNKGAVAGTGTYIGGIAGKATGSGSKFSSISSSYNYNIEDNIVGAENVGSILGGGTVARVVNCFSYTIPETSLPLNGEGVTTTNSYYLSEQTSGDGLSVSDFKYGKAAWLLDGGTATHSNVWTQGEEYPVLGTGSVFRLILLQPGEPYQEGAVTLGTVQSEDSQYTDWPLIAEESGHSYYLPKGLTVALNVDIQSTGTPGENKLIFIPENKVAKDGETDPSYTVKVDSNTDLSYEFVNSNKGPVGGAWYNDGAGNAEGKFIVETEDDLRYLAKLVAGTASDSKGEKLITDSFSGKTVELGKDIALSNKWSAIGTTSAKSFKGTFAGNNHTISGLDIISADSYQGLFGYTSGGAIKDLKVSGRVSSEGDYIGGIVGYAPNTNLTNCHFLNVSETELSIVTGRNWVGGLAGYIAGTVIECSNTGNVTGTTQYVGGITGLHKPDNKNSGEIKTSYNAGTITGGDIVGGIVGEGGRNIENCYNLGEISGGSTVGGIAGKSRTATATIKKSYNQNNVTGSGNNVGGIVGEAEQNIENCYNLGEISGGSTVGGIAGKTSHAISYCFSLYNKLSDSGSANQSTSYYLSMDSDDPSSSAKNAEAFQYGEVARLLDSGKATAAKAWTQGDGHPVLKSKDTTGSVYKLTLEKMTGSVNEAGTVELAKPAEGNNYKIFTPEDGPPYAYVPVGTDIQLNAVRNPGYEDYWLEFTPKDLVSWVTDENGKIIYQATMPEDDTVVYWQFTLPVASDTTWYDADPNKNTFTIGTYPELLGLAELVNGKKLDGTPVPAVDFTNRTISLKGDIDITSGYAPIGTAERPFTGIFNGAGRTISGLVIATQDSYQGLFGYVRGGEIKNVTSDGNIKSGGDYVGGIAGYAENSKIDDCRLAAPETGDSRVEGRNYVGGIAGYVAGSAINGVHNTAKVLGNSFVGGIIGQGANGSKLSECANTGEISGGPDTGGIAGSLTGIIAQCTNEGSVTGKSSSIVSAGVGGIAGYVSGEIRDSLNQEAVSSVGGLWTGGIVGRLSGTVTRTGNIAAITSDNAVGGIAGDNQGTVAHSYNRGQIESSTTGYSGAGGITGSNQPKAMVKYCYNYGTFSGTATFVGAITGSGGFINNTNCYYSSEQWKGTPADKSYVIDKGQGAFAGGEVAWLLDGGKELVRKGIWSQERAAGGDGYPVLVDAAHGVIFKATVAGNSQGSLVLNPAYEYFNAGETITVTPIPAPGYMLKQISVSGGAYKVDGVRADKADGSIDFAFTMPEADVLISALFVPGSSEEFTVAFHANGGKFPDSAELKEVTVTAGKAVTQPDKPTRTDKVFLGWFTEASGGEKYDFTVSVTESFPLYAHWKEAGTVIVTFDANGGLVEGKPVYERTIPAGSPVPKPADPKWDDGTPIICTFEGWFTQRNGGNKWNFADPAGDDLNLYARWNKADGFATGTAAAPYEVKSGAVLKELADSVNNGENYAGKYFALGGDIQLDDTWVSIGSSEGLAFQGHFYGRGHTIVMNDTRAPLFGYVGQSGHVNQEDDPAGTLTLEGTFKVAGDDLGTVAAYNSGTISGVTSHVDFTPNTRSNIGGIVGINSGNVARCENHGAVYGRQNVGGIIGYQNSSSILEDCQNHGEITGQAAAGESIQGIGGIVGDIIGSQYSSLKRLENYGSITVTGSAGGGIGGIVGRDSDSGVSKELKIIDSKNEGKITVSGSGDGGIGGLIGVGGRIFPQGSSNSGTIEAENASSVGGLVGRVSYGVYGSDSFNTGTVTGNQYVGGLLGSGGSELTRCYNTGEIKAFSGNAGGLVGLANPLSSQLVEDGYAVLNCYSTGSVTGSTNVGGLFGSASDSATSGILNSFWYGPALTATAEDGVVNGISNRTSQYNQNNYYFSDSANESAGQGLGGYAATSADNPGIKDANDGQGSTAMTSEQFASGEVAYRLDTGNDVSTNRPKAWTQDDSIGRPELGSPTYYQITAEVEGSDSGTVSFTVMEPKRTDKGADYAQGDPETPVYAGKGSTIQVAAAPKASATKDGITYSYSLKRLVVKVGSEERNIKDAKEFKLDKDADAKILAEFEEEITKPVIPPGGGGVVVPPPPGGSVPVPPAEPTPAPPGGTGHGEGSGEGDGSGDGGIGTGSGGGIGDGSSDGQGGAADRTASADSKAPSAEGEETMTSSVMAQQDELTMVEKDAGNREEDQEPGGSPTGGAGNEDKDDEDEEKLTVFEIVRDVVKENPLAAALVSTGILGILAAAGWRRYKRHRGDN</sequence>
<feature type="domain" description="GLUG" evidence="4">
    <location>
        <begin position="640"/>
        <end position="662"/>
    </location>
</feature>